<dbReference type="Pfam" id="PF10576">
    <property type="entry name" value="EndIII_4Fe-2S"/>
    <property type="match status" value="1"/>
</dbReference>
<dbReference type="AlphaFoldDB" id="A0A0S7BUY2"/>
<dbReference type="Gene3D" id="1.10.340.30">
    <property type="entry name" value="Hypothetical protein, domain 2"/>
    <property type="match status" value="1"/>
</dbReference>
<evidence type="ECO:0000256" key="6">
    <source>
        <dbReference type="ARBA" id="ARBA00023004"/>
    </source>
</evidence>
<dbReference type="GO" id="GO:0019104">
    <property type="term" value="F:DNA N-glycosylase activity"/>
    <property type="evidence" value="ECO:0007669"/>
    <property type="project" value="TreeGrafter"/>
</dbReference>
<organism evidence="10">
    <name type="scientific">Flexilinea flocculi</name>
    <dbReference type="NCBI Taxonomy" id="1678840"/>
    <lineage>
        <taxon>Bacteria</taxon>
        <taxon>Bacillati</taxon>
        <taxon>Chloroflexota</taxon>
        <taxon>Anaerolineae</taxon>
        <taxon>Anaerolineales</taxon>
        <taxon>Anaerolineaceae</taxon>
        <taxon>Flexilinea</taxon>
    </lineage>
</organism>
<comment type="cofactor">
    <cofactor evidence="1">
        <name>[4Fe-4S] cluster</name>
        <dbReference type="ChEBI" id="CHEBI:49883"/>
    </cofactor>
</comment>
<keyword evidence="6" id="KW-0408">Iron</keyword>
<dbReference type="SMART" id="SM00525">
    <property type="entry name" value="FES"/>
    <property type="match status" value="1"/>
</dbReference>
<evidence type="ECO:0000256" key="3">
    <source>
        <dbReference type="ARBA" id="ARBA00022723"/>
    </source>
</evidence>
<dbReference type="InterPro" id="IPR003651">
    <property type="entry name" value="Endonuclease3_FeS-loop_motif"/>
</dbReference>
<dbReference type="SMART" id="SM00478">
    <property type="entry name" value="ENDO3c"/>
    <property type="match status" value="1"/>
</dbReference>
<dbReference type="EMBL" id="DF968181">
    <property type="protein sequence ID" value="GAP40376.1"/>
    <property type="molecule type" value="Genomic_DNA"/>
</dbReference>
<evidence type="ECO:0000256" key="7">
    <source>
        <dbReference type="ARBA" id="ARBA00023014"/>
    </source>
</evidence>
<dbReference type="Pfam" id="PF00730">
    <property type="entry name" value="HhH-GPD"/>
    <property type="match status" value="1"/>
</dbReference>
<dbReference type="PANTHER" id="PTHR10359:SF18">
    <property type="entry name" value="ENDONUCLEASE III"/>
    <property type="match status" value="1"/>
</dbReference>
<keyword evidence="7" id="KW-0411">Iron-sulfur</keyword>
<evidence type="ECO:0000256" key="5">
    <source>
        <dbReference type="ARBA" id="ARBA00022801"/>
    </source>
</evidence>
<dbReference type="Gene3D" id="1.10.1670.10">
    <property type="entry name" value="Helix-hairpin-Helix base-excision DNA repair enzymes (C-terminal)"/>
    <property type="match status" value="1"/>
</dbReference>
<sequence length="233" mass="26525">MKEQNNVPDYSILREKAGCIYDRLVQHFGIPEWPELAPLDELINTILSQNTNDRNRDVAYGNLRDRFSSWDEVREAPIAEVIDCIRSAGLANQKGPRIQAVLNRIYAENGSLSLDFLRTWEPAKIREWLTSLHGVGMKTASIVMLFSLGIPAFPVDTHIFRVTGRLGLRPSDLKMTADQAHDHLALLFSPENYRTAHINLILLGRRICAARNPNCSECFLNDVCDYFFSNKHE</sequence>
<dbReference type="STRING" id="1678840.ATC1_13349"/>
<evidence type="ECO:0000313" key="10">
    <source>
        <dbReference type="EMBL" id="GAP40376.1"/>
    </source>
</evidence>
<keyword evidence="4" id="KW-0227">DNA damage</keyword>
<dbReference type="InterPro" id="IPR023170">
    <property type="entry name" value="HhH_base_excis_C"/>
</dbReference>
<protein>
    <submittedName>
        <fullName evidence="10">Endonuclease III</fullName>
    </submittedName>
</protein>
<dbReference type="CDD" id="cd00056">
    <property type="entry name" value="ENDO3c"/>
    <property type="match status" value="1"/>
</dbReference>
<evidence type="ECO:0000259" key="9">
    <source>
        <dbReference type="SMART" id="SM00478"/>
    </source>
</evidence>
<evidence type="ECO:0000256" key="8">
    <source>
        <dbReference type="ARBA" id="ARBA00023295"/>
    </source>
</evidence>
<keyword evidence="5" id="KW-0378">Hydrolase</keyword>
<dbReference type="PANTHER" id="PTHR10359">
    <property type="entry name" value="A/G-SPECIFIC ADENINE GLYCOSYLASE/ENDONUCLEASE III"/>
    <property type="match status" value="1"/>
</dbReference>
<dbReference type="GO" id="GO:0004519">
    <property type="term" value="F:endonuclease activity"/>
    <property type="evidence" value="ECO:0007669"/>
    <property type="project" value="UniProtKB-KW"/>
</dbReference>
<keyword evidence="8" id="KW-0326">Glycosidase</keyword>
<evidence type="ECO:0000256" key="4">
    <source>
        <dbReference type="ARBA" id="ARBA00022763"/>
    </source>
</evidence>
<proteinExistence type="predicted"/>
<evidence type="ECO:0000256" key="2">
    <source>
        <dbReference type="ARBA" id="ARBA00022485"/>
    </source>
</evidence>
<keyword evidence="11" id="KW-1185">Reference proteome</keyword>
<dbReference type="InterPro" id="IPR003265">
    <property type="entry name" value="HhH-GPD_domain"/>
</dbReference>
<dbReference type="PIRSF" id="PIRSF001435">
    <property type="entry name" value="Nth"/>
    <property type="match status" value="1"/>
</dbReference>
<keyword evidence="3" id="KW-0479">Metal-binding</keyword>
<evidence type="ECO:0000256" key="1">
    <source>
        <dbReference type="ARBA" id="ARBA00001966"/>
    </source>
</evidence>
<dbReference type="PATRIC" id="fig|1678840.3.peg.1611"/>
<dbReference type="GO" id="GO:0046872">
    <property type="term" value="F:metal ion binding"/>
    <property type="evidence" value="ECO:0007669"/>
    <property type="project" value="UniProtKB-KW"/>
</dbReference>
<dbReference type="SUPFAM" id="SSF48150">
    <property type="entry name" value="DNA-glycosylase"/>
    <property type="match status" value="1"/>
</dbReference>
<keyword evidence="10" id="KW-0540">Nuclease</keyword>
<dbReference type="GO" id="GO:0051539">
    <property type="term" value="F:4 iron, 4 sulfur cluster binding"/>
    <property type="evidence" value="ECO:0007669"/>
    <property type="project" value="UniProtKB-KW"/>
</dbReference>
<dbReference type="Proteomes" id="UP000053370">
    <property type="component" value="Unassembled WGS sequence"/>
</dbReference>
<dbReference type="InterPro" id="IPR011257">
    <property type="entry name" value="DNA_glycosylase"/>
</dbReference>
<reference evidence="10" key="1">
    <citation type="journal article" date="2015" name="Genome Announc.">
        <title>Draft Genome Sequence of Anaerolineae Strain TC1, a Novel Isolate from a Methanogenic Wastewater Treatment System.</title>
        <authorList>
            <person name="Matsuura N."/>
            <person name="Tourlousse D.M."/>
            <person name="Sun L."/>
            <person name="Toyonaga M."/>
            <person name="Kuroda K."/>
            <person name="Ohashi A."/>
            <person name="Cruz R."/>
            <person name="Yamaguchi T."/>
            <person name="Sekiguchi Y."/>
        </authorList>
    </citation>
    <scope>NUCLEOTIDE SEQUENCE [LARGE SCALE GENOMIC DNA]</scope>
    <source>
        <strain evidence="10">TC1</strain>
    </source>
</reference>
<keyword evidence="10" id="KW-0255">Endonuclease</keyword>
<dbReference type="GO" id="GO:0006285">
    <property type="term" value="P:base-excision repair, AP site formation"/>
    <property type="evidence" value="ECO:0007669"/>
    <property type="project" value="TreeGrafter"/>
</dbReference>
<dbReference type="OrthoDB" id="9802365at2"/>
<gene>
    <name evidence="10" type="ORF">ATC1_13349</name>
</gene>
<accession>A0A0S7BUY2</accession>
<name>A0A0S7BUY2_9CHLR</name>
<evidence type="ECO:0000313" key="11">
    <source>
        <dbReference type="Proteomes" id="UP000053370"/>
    </source>
</evidence>
<dbReference type="RefSeq" id="WP_062279610.1">
    <property type="nucleotide sequence ID" value="NZ_DF968181.1"/>
</dbReference>
<keyword evidence="2" id="KW-0004">4Fe-4S</keyword>
<feature type="domain" description="HhH-GPD" evidence="9">
    <location>
        <begin position="47"/>
        <end position="206"/>
    </location>
</feature>